<feature type="transmembrane region" description="Helical" evidence="2">
    <location>
        <begin position="420"/>
        <end position="441"/>
    </location>
</feature>
<keyword evidence="2" id="KW-1133">Transmembrane helix</keyword>
<protein>
    <submittedName>
        <fullName evidence="5">Glycosyl transferase family group 2-domain-containing protein</fullName>
    </submittedName>
</protein>
<dbReference type="EMBL" id="JAUEDM010000002">
    <property type="protein sequence ID" value="KAK3326320.1"/>
    <property type="molecule type" value="Genomic_DNA"/>
</dbReference>
<reference evidence="5" key="1">
    <citation type="journal article" date="2023" name="Mol. Phylogenet. Evol.">
        <title>Genome-scale phylogeny and comparative genomics of the fungal order Sordariales.</title>
        <authorList>
            <person name="Hensen N."/>
            <person name="Bonometti L."/>
            <person name="Westerberg I."/>
            <person name="Brannstrom I.O."/>
            <person name="Guillou S."/>
            <person name="Cros-Aarteil S."/>
            <person name="Calhoun S."/>
            <person name="Haridas S."/>
            <person name="Kuo A."/>
            <person name="Mondo S."/>
            <person name="Pangilinan J."/>
            <person name="Riley R."/>
            <person name="LaButti K."/>
            <person name="Andreopoulos B."/>
            <person name="Lipzen A."/>
            <person name="Chen C."/>
            <person name="Yan M."/>
            <person name="Daum C."/>
            <person name="Ng V."/>
            <person name="Clum A."/>
            <person name="Steindorff A."/>
            <person name="Ohm R.A."/>
            <person name="Martin F."/>
            <person name="Silar P."/>
            <person name="Natvig D.O."/>
            <person name="Lalanne C."/>
            <person name="Gautier V."/>
            <person name="Ament-Velasquez S.L."/>
            <person name="Kruys A."/>
            <person name="Hutchinson M.I."/>
            <person name="Powell A.J."/>
            <person name="Barry K."/>
            <person name="Miller A.N."/>
            <person name="Grigoriev I.V."/>
            <person name="Debuchy R."/>
            <person name="Gladieux P."/>
            <person name="Hiltunen Thoren M."/>
            <person name="Johannesson H."/>
        </authorList>
    </citation>
    <scope>NUCLEOTIDE SEQUENCE</scope>
    <source>
        <strain evidence="5">CBS 118394</strain>
    </source>
</reference>
<feature type="compositionally biased region" description="Gly residues" evidence="1">
    <location>
        <begin position="135"/>
        <end position="154"/>
    </location>
</feature>
<dbReference type="InterPro" id="IPR057688">
    <property type="entry name" value="DUF7928"/>
</dbReference>
<dbReference type="PANTHER" id="PTHR35408:SF1">
    <property type="entry name" value="GLYCOSYLTRANSFERASE 2-LIKE DOMAIN-CONTAINING PROTEIN"/>
    <property type="match status" value="1"/>
</dbReference>
<feature type="transmembrane region" description="Helical" evidence="2">
    <location>
        <begin position="964"/>
        <end position="983"/>
    </location>
</feature>
<feature type="region of interest" description="Disordered" evidence="1">
    <location>
        <begin position="107"/>
        <end position="168"/>
    </location>
</feature>
<keyword evidence="6" id="KW-1185">Reference proteome</keyword>
<dbReference type="PANTHER" id="PTHR35408">
    <property type="entry name" value="CHROMOSOME 15, WHOLE GENOME SHOTGUN SEQUENCE"/>
    <property type="match status" value="1"/>
</dbReference>
<dbReference type="GO" id="GO:0016740">
    <property type="term" value="F:transferase activity"/>
    <property type="evidence" value="ECO:0007669"/>
    <property type="project" value="UniProtKB-KW"/>
</dbReference>
<keyword evidence="5" id="KW-0808">Transferase</keyword>
<evidence type="ECO:0000259" key="4">
    <source>
        <dbReference type="Pfam" id="PF25550"/>
    </source>
</evidence>
<dbReference type="Pfam" id="PF25550">
    <property type="entry name" value="DUF7928"/>
    <property type="match status" value="1"/>
</dbReference>
<feature type="compositionally biased region" description="Polar residues" evidence="1">
    <location>
        <begin position="41"/>
        <end position="51"/>
    </location>
</feature>
<dbReference type="AlphaFoldDB" id="A0AAE0IJR7"/>
<feature type="domain" description="DUF7928" evidence="4">
    <location>
        <begin position="181"/>
        <end position="339"/>
    </location>
</feature>
<sequence length="1021" mass="114058">MKAFKSYFTPVSTGGGNAAGLSDTRRSVDNAAVELAEKKPSGSSKQASWKPTTSRQTKTTTTTTTTTTTAPVVSSSHDFAQHAAADNTNTITGGTITPVARSASMLSIPDGVHMRPGRRSWRNSDSVTVKSAPGTPGGQDGGSGGGGGGGGGRSGLTSSRHSIFPVGDERNLERDTIHDIRNDMMVNYLYEQLLRKQYASGLDPYEGVVLKKARGSFTCCPPQMCAIPGSLYEVVVQMNVRCALTVNTPVVRTIMDSIRSREGLDEMDYVPLTEDLRVQIVPTMTDLPRGNLHHFAAFIDDVRMLVVWDDEPDKLLARAQDLEMRFMQMIWHGGSGDGDDEDDPNLVPPPPAYYEGKGSKGGWNVNSEEVDPDVLEGGLEERRPIRLWSAGVVSLTLILMIVCLGLGWRSLALETAVDGSYFRFALLAVNPVQILVSLFFFQSLVSSLFQIFGPIYTVESNSKYFSGKPPRRLQRGVHELPHVTIQMPVYKEGLNAVIKPTVVSLKAAISTYEMQGGSANIFVNDDGMQLISDNDAQARRDFYDEHNIGWVARPPHNPRPNEEAGEKKFLRRGKFKKASNMNYALSVANRVEDKLAKINRIGTWNNEREVEAYYQCLGDVLEEDEGRTWADGNIRVGDYILLIDSDTRVPKDCLLDAASEMEQSPDVAIIQFSSGVMNVTDSYFENGVTWFTNLIYSSITFAVASGDSCPFVGHNAVMRWQALQDAAAYTDEDGYEKFWSESHVSEDFDMSLRLQVAGYSLRYAAYTGDGFKEGVSLTVYDELARWEKYAYGCNELLFHPLRFWVTRGPFTPLFRQFIWSGIPLPKKLTICAYIGTYYAIGSVWCMTLANYFITGWFYGLYDKFYLDSFAIYVTIIVVFTALGNFGLAMLRYRLNEKSLISAVFENIRWIPMFTIFLGGISMHVSQAILSHFFEIDMNWGATAKEVEEVHFGEEIWRILRTFKFTFLFCFVCVGLMISGYFFFPIHWRIDKFFSIYPLGAVVVSHFGLPVLLNPALMKFTF</sequence>
<evidence type="ECO:0000256" key="2">
    <source>
        <dbReference type="SAM" id="Phobius"/>
    </source>
</evidence>
<reference evidence="5" key="2">
    <citation type="submission" date="2023-06" db="EMBL/GenBank/DDBJ databases">
        <authorList>
            <consortium name="Lawrence Berkeley National Laboratory"/>
            <person name="Haridas S."/>
            <person name="Hensen N."/>
            <person name="Bonometti L."/>
            <person name="Westerberg I."/>
            <person name="Brannstrom I.O."/>
            <person name="Guillou S."/>
            <person name="Cros-Aarteil S."/>
            <person name="Calhoun S."/>
            <person name="Kuo A."/>
            <person name="Mondo S."/>
            <person name="Pangilinan J."/>
            <person name="Riley R."/>
            <person name="Labutti K."/>
            <person name="Andreopoulos B."/>
            <person name="Lipzen A."/>
            <person name="Chen C."/>
            <person name="Yanf M."/>
            <person name="Daum C."/>
            <person name="Ng V."/>
            <person name="Clum A."/>
            <person name="Steindorff A."/>
            <person name="Ohm R."/>
            <person name="Martin F."/>
            <person name="Silar P."/>
            <person name="Natvig D."/>
            <person name="Lalanne C."/>
            <person name="Gautier V."/>
            <person name="Ament-Velasquez S.L."/>
            <person name="Kruys A."/>
            <person name="Hutchinson M.I."/>
            <person name="Powell A.J."/>
            <person name="Barry K."/>
            <person name="Miller A.N."/>
            <person name="Grigoriev I.V."/>
            <person name="Debuchy R."/>
            <person name="Gladieux P."/>
            <person name="Thoren M.H."/>
            <person name="Johannesson H."/>
        </authorList>
    </citation>
    <scope>NUCLEOTIDE SEQUENCE</scope>
    <source>
        <strain evidence="5">CBS 118394</strain>
    </source>
</reference>
<accession>A0AAE0IJR7</accession>
<proteinExistence type="predicted"/>
<evidence type="ECO:0000256" key="1">
    <source>
        <dbReference type="SAM" id="MobiDB-lite"/>
    </source>
</evidence>
<name>A0AAE0IJR7_9PEZI</name>
<dbReference type="Gene3D" id="3.90.550.10">
    <property type="entry name" value="Spore Coat Polysaccharide Biosynthesis Protein SpsA, Chain A"/>
    <property type="match status" value="1"/>
</dbReference>
<dbReference type="Proteomes" id="UP001283341">
    <property type="component" value="Unassembled WGS sequence"/>
</dbReference>
<feature type="transmembrane region" description="Helical" evidence="2">
    <location>
        <begin position="995"/>
        <end position="1016"/>
    </location>
</feature>
<dbReference type="InterPro" id="IPR001173">
    <property type="entry name" value="Glyco_trans_2-like"/>
</dbReference>
<keyword evidence="2" id="KW-0812">Transmembrane</keyword>
<dbReference type="InterPro" id="IPR029044">
    <property type="entry name" value="Nucleotide-diphossugar_trans"/>
</dbReference>
<evidence type="ECO:0000259" key="3">
    <source>
        <dbReference type="Pfam" id="PF13632"/>
    </source>
</evidence>
<feature type="transmembrane region" description="Helical" evidence="2">
    <location>
        <begin position="869"/>
        <end position="888"/>
    </location>
</feature>
<dbReference type="Pfam" id="PF13632">
    <property type="entry name" value="Glyco_trans_2_3"/>
    <property type="match status" value="1"/>
</dbReference>
<evidence type="ECO:0000313" key="6">
    <source>
        <dbReference type="Proteomes" id="UP001283341"/>
    </source>
</evidence>
<feature type="transmembrane region" description="Helical" evidence="2">
    <location>
        <begin position="836"/>
        <end position="857"/>
    </location>
</feature>
<feature type="transmembrane region" description="Helical" evidence="2">
    <location>
        <begin position="909"/>
        <end position="929"/>
    </location>
</feature>
<feature type="compositionally biased region" description="Low complexity" evidence="1">
    <location>
        <begin position="52"/>
        <end position="69"/>
    </location>
</feature>
<feature type="region of interest" description="Disordered" evidence="1">
    <location>
        <begin position="1"/>
        <end position="69"/>
    </location>
</feature>
<organism evidence="5 6">
    <name type="scientific">Apodospora peruviana</name>
    <dbReference type="NCBI Taxonomy" id="516989"/>
    <lineage>
        <taxon>Eukaryota</taxon>
        <taxon>Fungi</taxon>
        <taxon>Dikarya</taxon>
        <taxon>Ascomycota</taxon>
        <taxon>Pezizomycotina</taxon>
        <taxon>Sordariomycetes</taxon>
        <taxon>Sordariomycetidae</taxon>
        <taxon>Sordariales</taxon>
        <taxon>Lasiosphaeriaceae</taxon>
        <taxon>Apodospora</taxon>
    </lineage>
</organism>
<dbReference type="SUPFAM" id="SSF53448">
    <property type="entry name" value="Nucleotide-diphospho-sugar transferases"/>
    <property type="match status" value="1"/>
</dbReference>
<keyword evidence="2" id="KW-0472">Membrane</keyword>
<feature type="transmembrane region" description="Helical" evidence="2">
    <location>
        <begin position="387"/>
        <end position="408"/>
    </location>
</feature>
<gene>
    <name evidence="5" type="ORF">B0H66DRAFT_600449</name>
</gene>
<feature type="domain" description="Glycosyltransferase 2-like" evidence="3">
    <location>
        <begin position="639"/>
        <end position="853"/>
    </location>
</feature>
<comment type="caution">
    <text evidence="5">The sequence shown here is derived from an EMBL/GenBank/DDBJ whole genome shotgun (WGS) entry which is preliminary data.</text>
</comment>
<evidence type="ECO:0000313" key="5">
    <source>
        <dbReference type="EMBL" id="KAK3326320.1"/>
    </source>
</evidence>